<dbReference type="STRING" id="80876.SAMN05421779_103601"/>
<keyword evidence="1" id="KW-1133">Transmembrane helix</keyword>
<dbReference type="CDD" id="cd01949">
    <property type="entry name" value="GGDEF"/>
    <property type="match status" value="1"/>
</dbReference>
<dbReference type="EMBL" id="FTOA01000003">
    <property type="protein sequence ID" value="SIS78236.1"/>
    <property type="molecule type" value="Genomic_DNA"/>
</dbReference>
<dbReference type="GO" id="GO:0071111">
    <property type="term" value="F:cyclic-guanylate-specific phosphodiesterase activity"/>
    <property type="evidence" value="ECO:0007669"/>
    <property type="project" value="InterPro"/>
</dbReference>
<dbReference type="CDD" id="cd01948">
    <property type="entry name" value="EAL"/>
    <property type="match status" value="1"/>
</dbReference>
<dbReference type="Gene3D" id="3.30.70.270">
    <property type="match status" value="1"/>
</dbReference>
<accession>A0A1N7LWN2</accession>
<dbReference type="SUPFAM" id="SSF141868">
    <property type="entry name" value="EAL domain-like"/>
    <property type="match status" value="1"/>
</dbReference>
<dbReference type="Proteomes" id="UP000185678">
    <property type="component" value="Unassembled WGS sequence"/>
</dbReference>
<feature type="transmembrane region" description="Helical" evidence="1">
    <location>
        <begin position="186"/>
        <end position="205"/>
    </location>
</feature>
<dbReference type="SUPFAM" id="SSF55073">
    <property type="entry name" value="Nucleotide cyclase"/>
    <property type="match status" value="1"/>
</dbReference>
<keyword evidence="1" id="KW-0472">Membrane</keyword>
<dbReference type="NCBIfam" id="TIGR00254">
    <property type="entry name" value="GGDEF"/>
    <property type="match status" value="1"/>
</dbReference>
<evidence type="ECO:0000256" key="1">
    <source>
        <dbReference type="SAM" id="Phobius"/>
    </source>
</evidence>
<name>A0A1N7LWN2_9PROT</name>
<organism evidence="4 5">
    <name type="scientific">Insolitispirillum peregrinum</name>
    <dbReference type="NCBI Taxonomy" id="80876"/>
    <lineage>
        <taxon>Bacteria</taxon>
        <taxon>Pseudomonadati</taxon>
        <taxon>Pseudomonadota</taxon>
        <taxon>Alphaproteobacteria</taxon>
        <taxon>Rhodospirillales</taxon>
        <taxon>Novispirillaceae</taxon>
        <taxon>Insolitispirillum</taxon>
    </lineage>
</organism>
<keyword evidence="5" id="KW-1185">Reference proteome</keyword>
<dbReference type="Gene3D" id="3.20.20.450">
    <property type="entry name" value="EAL domain"/>
    <property type="match status" value="1"/>
</dbReference>
<dbReference type="InterPro" id="IPR043128">
    <property type="entry name" value="Rev_trsase/Diguanyl_cyclase"/>
</dbReference>
<dbReference type="PANTHER" id="PTHR33121">
    <property type="entry name" value="CYCLIC DI-GMP PHOSPHODIESTERASE PDEF"/>
    <property type="match status" value="1"/>
</dbReference>
<dbReference type="Gene3D" id="3.30.450.290">
    <property type="match status" value="1"/>
</dbReference>
<evidence type="ECO:0000259" key="2">
    <source>
        <dbReference type="PROSITE" id="PS50883"/>
    </source>
</evidence>
<evidence type="ECO:0000313" key="5">
    <source>
        <dbReference type="Proteomes" id="UP000185678"/>
    </source>
</evidence>
<dbReference type="PANTHER" id="PTHR33121:SF71">
    <property type="entry name" value="OXYGEN SENSOR PROTEIN DOSP"/>
    <property type="match status" value="1"/>
</dbReference>
<dbReference type="InterPro" id="IPR000160">
    <property type="entry name" value="GGDEF_dom"/>
</dbReference>
<dbReference type="FunFam" id="3.30.70.270:FF:000001">
    <property type="entry name" value="Diguanylate cyclase domain protein"/>
    <property type="match status" value="1"/>
</dbReference>
<dbReference type="InterPro" id="IPR001633">
    <property type="entry name" value="EAL_dom"/>
</dbReference>
<dbReference type="Pfam" id="PF00990">
    <property type="entry name" value="GGDEF"/>
    <property type="match status" value="1"/>
</dbReference>
<dbReference type="PROSITE" id="PS50883">
    <property type="entry name" value="EAL"/>
    <property type="match status" value="1"/>
</dbReference>
<keyword evidence="1" id="KW-0812">Transmembrane</keyword>
<dbReference type="InterPro" id="IPR029787">
    <property type="entry name" value="Nucleotide_cyclase"/>
</dbReference>
<feature type="domain" description="GGDEF" evidence="3">
    <location>
        <begin position="298"/>
        <end position="431"/>
    </location>
</feature>
<feature type="transmembrane region" description="Helical" evidence="1">
    <location>
        <begin position="12"/>
        <end position="36"/>
    </location>
</feature>
<dbReference type="Pfam" id="PF00563">
    <property type="entry name" value="EAL"/>
    <property type="match status" value="1"/>
</dbReference>
<dbReference type="RefSeq" id="WP_076400465.1">
    <property type="nucleotide sequence ID" value="NZ_FTOA01000003.1"/>
</dbReference>
<dbReference type="PROSITE" id="PS50887">
    <property type="entry name" value="GGDEF"/>
    <property type="match status" value="1"/>
</dbReference>
<proteinExistence type="predicted"/>
<feature type="domain" description="EAL" evidence="2">
    <location>
        <begin position="440"/>
        <end position="681"/>
    </location>
</feature>
<gene>
    <name evidence="4" type="ORF">SAMN05421779_103601</name>
</gene>
<evidence type="ECO:0000259" key="3">
    <source>
        <dbReference type="PROSITE" id="PS50887"/>
    </source>
</evidence>
<sequence length="681" mass="77134">MIGIFRRSLRSFTIGQFTLGLSGIIVLFSALTVLLLSTFVEQRAISELAQKDARQTSELVFQSLYSAMRKGWDKQEIHDIIQRLNETLPNAKIRVFRGDPVVAQFGEINGERAIRDQDDLLRQALGQGKEVLQQSQDSLRYLYPLLVREECQACHQAEIGAVNGVVDITFPIQNLKVSLAFVIRSVIAYFAIILTIICCAVYFKLRFFVAFPIRRFVGLIDEIIQHTDLTRRLDQKPSHLSEIQKLSDHFNCLLSTIQDYQDRLRTYSDHDPLTGTYNRRKFEDFLKLEVDRSRRHGHAFSLIMIDVDNFKHINDTYGHPVGDLALKELASVLRHRLRRTDVLARLGGDEFAILLPDTPQPQGESTAEALRRAISETVVRLPVGKTRVQASFGMVSFPDNGEDVEKLTIAMDVAMYKAKRLGKNLVATLDASEEGLMMEVFNRGQQVQRALIEDRVIPFFQPISLPDSGKPYAYEVLARIRDEDAILPAAAFIETAEELGLDRAIDETVFRKGLAEAARVGLTGVKLFFNLSARTIGDTAWMRALPQVIRDAGLQPSQVVLELTEREALPNFDKLIELMGDLRATGLAFALDDFGSGFSSFLYLKYLSVDYVKIEGSFVRHMTTDHRDRIMVEHIHSMARQFGLKTIAEFVEDEETNRLLQEMGVDLGQGYHYGRPRETLS</sequence>
<dbReference type="SMART" id="SM00052">
    <property type="entry name" value="EAL"/>
    <property type="match status" value="1"/>
</dbReference>
<dbReference type="InterPro" id="IPR035919">
    <property type="entry name" value="EAL_sf"/>
</dbReference>
<dbReference type="InterPro" id="IPR050706">
    <property type="entry name" value="Cyclic-di-GMP_PDE-like"/>
</dbReference>
<dbReference type="AlphaFoldDB" id="A0A1N7LWN2"/>
<dbReference type="OrthoDB" id="7251575at2"/>
<protein>
    <submittedName>
        <fullName evidence="4">Diguanylate cyclase (GGDEF) domain-containing protein</fullName>
    </submittedName>
</protein>
<reference evidence="4 5" key="1">
    <citation type="submission" date="2017-01" db="EMBL/GenBank/DDBJ databases">
        <authorList>
            <person name="Mah S.A."/>
            <person name="Swanson W.J."/>
            <person name="Moy G.W."/>
            <person name="Vacquier V.D."/>
        </authorList>
    </citation>
    <scope>NUCLEOTIDE SEQUENCE [LARGE SCALE GENOMIC DNA]</scope>
    <source>
        <strain evidence="4 5">DSM 11589</strain>
    </source>
</reference>
<evidence type="ECO:0000313" key="4">
    <source>
        <dbReference type="EMBL" id="SIS78236.1"/>
    </source>
</evidence>
<dbReference type="SMART" id="SM00267">
    <property type="entry name" value="GGDEF"/>
    <property type="match status" value="1"/>
</dbReference>